<keyword evidence="5 8" id="KW-0812">Transmembrane</keyword>
<sequence>MKLSQSSLILLLSAIVAITPLSIDMYLPAMPSIAEAFGVSLHMAEATVSIFFLGFGLGQLFGGFISDQYGRKQTTLLGLIIFTFATLGILNVPSIEGMLICRFIEAFGGGFVAVNAAAIVRDRFEPKDSARILSTVASIMMIAPMVAPLIGSFIIKFGEWDYIFYFLSGYALFLFVAVASLLDQKKVKREKVSFKQVLQSYTTVFKHRQGFGYLLTGSFATAGMFTFITKASFIYMEHFKISESMFPIYFGANVCFMIVLSKTSSHLVKKWQPKRLLKIGLLQMLTAGSLLFLYTAFESQPNLYVILPLNVIYVASLGFVFGNVDACCLAFFPKNAGVANALFGVTKFGFGAVMGLIVGLFEGYGFAAPFMVMFITSVLANFTFTTMTPEPKKDLSFAS</sequence>
<feature type="transmembrane region" description="Helical" evidence="8">
    <location>
        <begin position="162"/>
        <end position="182"/>
    </location>
</feature>
<keyword evidence="4" id="KW-1003">Cell membrane</keyword>
<name>A0A315ZER3_SEDFL</name>
<evidence type="ECO:0000313" key="11">
    <source>
        <dbReference type="Proteomes" id="UP000245535"/>
    </source>
</evidence>
<evidence type="ECO:0000256" key="8">
    <source>
        <dbReference type="SAM" id="Phobius"/>
    </source>
</evidence>
<dbReference type="PROSITE" id="PS00216">
    <property type="entry name" value="SUGAR_TRANSPORT_1"/>
    <property type="match status" value="1"/>
</dbReference>
<dbReference type="PANTHER" id="PTHR23502:SF132">
    <property type="entry name" value="POLYAMINE TRANSPORTER 2-RELATED"/>
    <property type="match status" value="1"/>
</dbReference>
<feature type="transmembrane region" description="Helical" evidence="8">
    <location>
        <begin position="276"/>
        <end position="297"/>
    </location>
</feature>
<evidence type="ECO:0000256" key="3">
    <source>
        <dbReference type="ARBA" id="ARBA00022448"/>
    </source>
</evidence>
<evidence type="ECO:0000256" key="4">
    <source>
        <dbReference type="ARBA" id="ARBA00022475"/>
    </source>
</evidence>
<dbReference type="Proteomes" id="UP000245535">
    <property type="component" value="Unassembled WGS sequence"/>
</dbReference>
<comment type="subcellular location">
    <subcellularLocation>
        <location evidence="1">Cell membrane</location>
        <topology evidence="1">Multi-pass membrane protein</topology>
    </subcellularLocation>
</comment>
<feature type="transmembrane region" description="Helical" evidence="8">
    <location>
        <begin position="246"/>
        <end position="264"/>
    </location>
</feature>
<dbReference type="CDD" id="cd17320">
    <property type="entry name" value="MFS_MdfA_MDR_like"/>
    <property type="match status" value="1"/>
</dbReference>
<dbReference type="OrthoDB" id="9800416at2"/>
<dbReference type="NCBIfam" id="TIGR00710">
    <property type="entry name" value="efflux_Bcr_CflA"/>
    <property type="match status" value="1"/>
</dbReference>
<dbReference type="InterPro" id="IPR036259">
    <property type="entry name" value="MFS_trans_sf"/>
</dbReference>
<dbReference type="Gene3D" id="1.20.1720.10">
    <property type="entry name" value="Multidrug resistance protein D"/>
    <property type="match status" value="1"/>
</dbReference>
<keyword evidence="6 8" id="KW-1133">Transmembrane helix</keyword>
<keyword evidence="3" id="KW-0813">Transport</keyword>
<comment type="similarity">
    <text evidence="2">Belongs to the major facilitator superfamily. Bcr/CmlA family.</text>
</comment>
<evidence type="ECO:0000256" key="7">
    <source>
        <dbReference type="ARBA" id="ARBA00023136"/>
    </source>
</evidence>
<protein>
    <submittedName>
        <fullName evidence="10">DHA1 family bicyclomycin/chloramphenicol resistance-like MFS transporter</fullName>
    </submittedName>
</protein>
<evidence type="ECO:0000259" key="9">
    <source>
        <dbReference type="PROSITE" id="PS50850"/>
    </source>
</evidence>
<evidence type="ECO:0000256" key="2">
    <source>
        <dbReference type="ARBA" id="ARBA00006236"/>
    </source>
</evidence>
<dbReference type="InterPro" id="IPR011701">
    <property type="entry name" value="MFS"/>
</dbReference>
<evidence type="ECO:0000256" key="1">
    <source>
        <dbReference type="ARBA" id="ARBA00004651"/>
    </source>
</evidence>
<feature type="transmembrane region" description="Helical" evidence="8">
    <location>
        <begin position="364"/>
        <end position="384"/>
    </location>
</feature>
<feature type="transmembrane region" description="Helical" evidence="8">
    <location>
        <begin position="132"/>
        <end position="156"/>
    </location>
</feature>
<reference evidence="10 11" key="1">
    <citation type="submission" date="2018-03" db="EMBL/GenBank/DDBJ databases">
        <title>Genomic Encyclopedia of Archaeal and Bacterial Type Strains, Phase II (KMG-II): from individual species to whole genera.</title>
        <authorList>
            <person name="Goeker M."/>
        </authorList>
    </citation>
    <scope>NUCLEOTIDE SEQUENCE [LARGE SCALE GENOMIC DNA]</scope>
    <source>
        <strain evidence="10 11">DSM 28229</strain>
    </source>
</reference>
<keyword evidence="7 8" id="KW-0472">Membrane</keyword>
<dbReference type="RefSeq" id="WP_109615544.1">
    <property type="nucleotide sequence ID" value="NZ_QGDO01000001.1"/>
</dbReference>
<feature type="transmembrane region" description="Helical" evidence="8">
    <location>
        <begin position="336"/>
        <end position="358"/>
    </location>
</feature>
<evidence type="ECO:0000256" key="6">
    <source>
        <dbReference type="ARBA" id="ARBA00022989"/>
    </source>
</evidence>
<dbReference type="EMBL" id="QGDO01000001">
    <property type="protein sequence ID" value="PWJ44021.1"/>
    <property type="molecule type" value="Genomic_DNA"/>
</dbReference>
<dbReference type="GO" id="GO:1990961">
    <property type="term" value="P:xenobiotic detoxification by transmembrane export across the plasma membrane"/>
    <property type="evidence" value="ECO:0007669"/>
    <property type="project" value="InterPro"/>
</dbReference>
<dbReference type="PROSITE" id="PS50850">
    <property type="entry name" value="MFS"/>
    <property type="match status" value="1"/>
</dbReference>
<feature type="transmembrane region" description="Helical" evidence="8">
    <location>
        <begin position="46"/>
        <end position="64"/>
    </location>
</feature>
<gene>
    <name evidence="10" type="ORF">BC781_101371</name>
</gene>
<feature type="transmembrane region" description="Helical" evidence="8">
    <location>
        <begin position="99"/>
        <end position="120"/>
    </location>
</feature>
<accession>A0A315ZER3</accession>
<dbReference type="InterPro" id="IPR020846">
    <property type="entry name" value="MFS_dom"/>
</dbReference>
<comment type="caution">
    <text evidence="10">The sequence shown here is derived from an EMBL/GenBank/DDBJ whole genome shotgun (WGS) entry which is preliminary data.</text>
</comment>
<evidence type="ECO:0000313" key="10">
    <source>
        <dbReference type="EMBL" id="PWJ44021.1"/>
    </source>
</evidence>
<dbReference type="PANTHER" id="PTHR23502">
    <property type="entry name" value="MAJOR FACILITATOR SUPERFAMILY"/>
    <property type="match status" value="1"/>
</dbReference>
<feature type="domain" description="Major facilitator superfamily (MFS) profile" evidence="9">
    <location>
        <begin position="8"/>
        <end position="392"/>
    </location>
</feature>
<dbReference type="SUPFAM" id="SSF103473">
    <property type="entry name" value="MFS general substrate transporter"/>
    <property type="match status" value="1"/>
</dbReference>
<organism evidence="10 11">
    <name type="scientific">Sediminitomix flava</name>
    <dbReference type="NCBI Taxonomy" id="379075"/>
    <lineage>
        <taxon>Bacteria</taxon>
        <taxon>Pseudomonadati</taxon>
        <taxon>Bacteroidota</taxon>
        <taxon>Cytophagia</taxon>
        <taxon>Cytophagales</taxon>
        <taxon>Flammeovirgaceae</taxon>
        <taxon>Sediminitomix</taxon>
    </lineage>
</organism>
<dbReference type="GO" id="GO:0015385">
    <property type="term" value="F:sodium:proton antiporter activity"/>
    <property type="evidence" value="ECO:0007669"/>
    <property type="project" value="TreeGrafter"/>
</dbReference>
<feature type="transmembrane region" description="Helical" evidence="8">
    <location>
        <begin position="303"/>
        <end position="324"/>
    </location>
</feature>
<dbReference type="Pfam" id="PF07690">
    <property type="entry name" value="MFS_1"/>
    <property type="match status" value="1"/>
</dbReference>
<dbReference type="GO" id="GO:0005886">
    <property type="term" value="C:plasma membrane"/>
    <property type="evidence" value="ECO:0007669"/>
    <property type="project" value="UniProtKB-SubCell"/>
</dbReference>
<dbReference type="AlphaFoldDB" id="A0A315ZER3"/>
<evidence type="ECO:0000256" key="5">
    <source>
        <dbReference type="ARBA" id="ARBA00022692"/>
    </source>
</evidence>
<dbReference type="InterPro" id="IPR004812">
    <property type="entry name" value="Efflux_drug-R_Bcr/CmlA"/>
</dbReference>
<dbReference type="GO" id="GO:0042910">
    <property type="term" value="F:xenobiotic transmembrane transporter activity"/>
    <property type="evidence" value="ECO:0007669"/>
    <property type="project" value="InterPro"/>
</dbReference>
<dbReference type="InterPro" id="IPR005829">
    <property type="entry name" value="Sugar_transporter_CS"/>
</dbReference>
<proteinExistence type="inferred from homology"/>
<feature type="transmembrane region" description="Helical" evidence="8">
    <location>
        <begin position="211"/>
        <end position="234"/>
    </location>
</feature>
<keyword evidence="11" id="KW-1185">Reference proteome</keyword>
<feature type="transmembrane region" description="Helical" evidence="8">
    <location>
        <begin position="76"/>
        <end position="93"/>
    </location>
</feature>